<dbReference type="Proteomes" id="UP000320580">
    <property type="component" value="Chromosome"/>
</dbReference>
<dbReference type="InterPro" id="IPR011059">
    <property type="entry name" value="Metal-dep_hydrolase_composite"/>
</dbReference>
<dbReference type="InterPro" id="IPR006680">
    <property type="entry name" value="Amidohydro-rel"/>
</dbReference>
<dbReference type="KEGG" id="sqz:FQU76_16995"/>
<evidence type="ECO:0000313" key="3">
    <source>
        <dbReference type="EMBL" id="QDY77919.1"/>
    </source>
</evidence>
<gene>
    <name evidence="3" type="ORF">FQU76_16995</name>
</gene>
<keyword evidence="3" id="KW-0378">Hydrolase</keyword>
<evidence type="ECO:0000259" key="2">
    <source>
        <dbReference type="Pfam" id="PF01979"/>
    </source>
</evidence>
<dbReference type="Gene3D" id="2.30.40.10">
    <property type="entry name" value="Urease, subunit C, domain 1"/>
    <property type="match status" value="1"/>
</dbReference>
<dbReference type="PANTHER" id="PTHR43135:SF3">
    <property type="entry name" value="ALPHA-D-RIBOSE 1-METHYLPHOSPHONATE 5-TRIPHOSPHATE DIPHOSPHATASE"/>
    <property type="match status" value="1"/>
</dbReference>
<dbReference type="PANTHER" id="PTHR43135">
    <property type="entry name" value="ALPHA-D-RIBOSE 1-METHYLPHOSPHONATE 5-TRIPHOSPHATE DIPHOSPHATASE"/>
    <property type="match status" value="1"/>
</dbReference>
<feature type="domain" description="Amidohydrolase-related" evidence="2">
    <location>
        <begin position="62"/>
        <end position="430"/>
    </location>
</feature>
<dbReference type="OrthoDB" id="3189065at2"/>
<name>A0A5B8IKH5_9ACTN</name>
<evidence type="ECO:0000313" key="4">
    <source>
        <dbReference type="Proteomes" id="UP000320580"/>
    </source>
</evidence>
<dbReference type="InterPro" id="IPR032466">
    <property type="entry name" value="Metal_Hydrolase"/>
</dbReference>
<feature type="region of interest" description="Disordered" evidence="1">
    <location>
        <begin position="435"/>
        <end position="461"/>
    </location>
</feature>
<dbReference type="Gene3D" id="3.20.20.140">
    <property type="entry name" value="Metal-dependent hydrolases"/>
    <property type="match status" value="1"/>
</dbReference>
<proteinExistence type="predicted"/>
<dbReference type="Pfam" id="PF01979">
    <property type="entry name" value="Amidohydro_1"/>
    <property type="match status" value="1"/>
</dbReference>
<dbReference type="EMBL" id="CP042266">
    <property type="protein sequence ID" value="QDY77919.1"/>
    <property type="molecule type" value="Genomic_DNA"/>
</dbReference>
<keyword evidence="4" id="KW-1185">Reference proteome</keyword>
<dbReference type="AlphaFoldDB" id="A0A5B8IKH5"/>
<accession>A0A5B8IKH5</accession>
<reference evidence="3 4" key="1">
    <citation type="submission" date="2019-07" db="EMBL/GenBank/DDBJ databases">
        <authorList>
            <person name="Zhu P."/>
        </authorList>
    </citation>
    <scope>NUCLEOTIDE SEQUENCE [LARGE SCALE GENOMIC DNA]</scope>
    <source>
        <strain evidence="3 4">SSL-25</strain>
    </source>
</reference>
<organism evidence="3 4">
    <name type="scientific">Streptomyces qinzhouensis</name>
    <dbReference type="NCBI Taxonomy" id="2599401"/>
    <lineage>
        <taxon>Bacteria</taxon>
        <taxon>Bacillati</taxon>
        <taxon>Actinomycetota</taxon>
        <taxon>Actinomycetes</taxon>
        <taxon>Kitasatosporales</taxon>
        <taxon>Streptomycetaceae</taxon>
        <taxon>Streptomyces</taxon>
    </lineage>
</organism>
<dbReference type="SUPFAM" id="SSF51556">
    <property type="entry name" value="Metallo-dependent hydrolases"/>
    <property type="match status" value="1"/>
</dbReference>
<protein>
    <submittedName>
        <fullName evidence="3">Amidohydrolase family protein</fullName>
    </submittedName>
</protein>
<sequence length="461" mass="48464">MFRGETQMIIRNVTVIDGTGGAPRAGMDVLIADGRFAAIRPTCTDNSPASAGEPVLDGRGGYLLPGLWEGHTHLRDYGASLPEPERLAHLRNVLAGYLGEGITSVCDLGGMPELSPDLRDASKEDTALASLFATEVVFTGIDGWPVTGSTGDRSGVMEVGSVDDARRYLQELALGEVDYVKCMLDGKPGGGRRLPPAALEVIIAAAHEAGKKALVHIATGTDLRDAVLAGADCIEHSPIPRDPRDPSEAEQLAGAMAEAGTLYCPTIATWEQLAYGARPDYLDRLITDGILTPDGAQEIMARPGYGRPFPKHPADECQVRFEYAMRTLPLFHEANVKLVAGSDIARVMPTPARALLRELQLFARAGVPNSAIIAAATSLAAEKVGKQATMGTVTVGSVADAVLLDADPVTDISHLVHQRHLRAVISSGHIFHIGSGSGETGPGPEADGAIRPTAPVSCSLN</sequence>
<evidence type="ECO:0000256" key="1">
    <source>
        <dbReference type="SAM" id="MobiDB-lite"/>
    </source>
</evidence>
<dbReference type="GO" id="GO:0016810">
    <property type="term" value="F:hydrolase activity, acting on carbon-nitrogen (but not peptide) bonds"/>
    <property type="evidence" value="ECO:0007669"/>
    <property type="project" value="InterPro"/>
</dbReference>
<dbReference type="SUPFAM" id="SSF51338">
    <property type="entry name" value="Composite domain of metallo-dependent hydrolases"/>
    <property type="match status" value="1"/>
</dbReference>
<dbReference type="InterPro" id="IPR051781">
    <property type="entry name" value="Metallo-dep_Hydrolase"/>
</dbReference>